<gene>
    <name evidence="3" type="ORF">COX38_01285</name>
</gene>
<dbReference type="GO" id="GO:0016780">
    <property type="term" value="F:phosphotransferase activity, for other substituted phosphate groups"/>
    <property type="evidence" value="ECO:0007669"/>
    <property type="project" value="TreeGrafter"/>
</dbReference>
<evidence type="ECO:0000313" key="3">
    <source>
        <dbReference type="EMBL" id="PIP22319.1"/>
    </source>
</evidence>
<dbReference type="EMBL" id="PCRN01000051">
    <property type="protein sequence ID" value="PIP22319.1"/>
    <property type="molecule type" value="Genomic_DNA"/>
</dbReference>
<organism evidence="3 4">
    <name type="scientific">Candidatus Nealsonbacteria bacterium CG23_combo_of_CG06-09_8_20_14_all_39_25</name>
    <dbReference type="NCBI Taxonomy" id="1974723"/>
    <lineage>
        <taxon>Bacteria</taxon>
        <taxon>Candidatus Nealsoniibacteriota</taxon>
    </lineage>
</organism>
<evidence type="ECO:0000313" key="4">
    <source>
        <dbReference type="Proteomes" id="UP000229054"/>
    </source>
</evidence>
<feature type="domain" description="Bacterial sugar transferase" evidence="2">
    <location>
        <begin position="3"/>
        <end position="152"/>
    </location>
</feature>
<dbReference type="Pfam" id="PF02397">
    <property type="entry name" value="Bac_transf"/>
    <property type="match status" value="1"/>
</dbReference>
<comment type="similarity">
    <text evidence="1">Belongs to the bacterial sugar transferase family.</text>
</comment>
<dbReference type="PANTHER" id="PTHR30576">
    <property type="entry name" value="COLANIC BIOSYNTHESIS UDP-GLUCOSE LIPID CARRIER TRANSFERASE"/>
    <property type="match status" value="1"/>
</dbReference>
<dbReference type="AlphaFoldDB" id="A0A2G9YT01"/>
<dbReference type="InterPro" id="IPR003362">
    <property type="entry name" value="Bact_transf"/>
</dbReference>
<evidence type="ECO:0000259" key="2">
    <source>
        <dbReference type="Pfam" id="PF02397"/>
    </source>
</evidence>
<proteinExistence type="inferred from homology"/>
<comment type="caution">
    <text evidence="3">The sequence shown here is derived from an EMBL/GenBank/DDBJ whole genome shotgun (WGS) entry which is preliminary data.</text>
</comment>
<evidence type="ECO:0000256" key="1">
    <source>
        <dbReference type="ARBA" id="ARBA00006464"/>
    </source>
</evidence>
<sequence>MILIFPLVALAIKLNSPGPVFFRQIRIGKNEKKFAFYKFRSMKVNSKEQKELWREKDSNQITAVGKFLRKTHVDELPQSVSIIKGDLSLVGPRPEWVRLGKMFEKEIPFYFQRYLVKPGVTGWAQLHFPASLSIEEAREKFQYDLYYIKNRS</sequence>
<name>A0A2G9YT01_9BACT</name>
<reference evidence="3 4" key="1">
    <citation type="submission" date="2017-09" db="EMBL/GenBank/DDBJ databases">
        <title>Depth-based differentiation of microbial function through sediment-hosted aquifers and enrichment of novel symbionts in the deep terrestrial subsurface.</title>
        <authorList>
            <person name="Probst A.J."/>
            <person name="Ladd B."/>
            <person name="Jarett J.K."/>
            <person name="Geller-Mcgrath D.E."/>
            <person name="Sieber C.M."/>
            <person name="Emerson J.B."/>
            <person name="Anantharaman K."/>
            <person name="Thomas B.C."/>
            <person name="Malmstrom R."/>
            <person name="Stieglmeier M."/>
            <person name="Klingl A."/>
            <person name="Woyke T."/>
            <person name="Ryan C.M."/>
            <person name="Banfield J.F."/>
        </authorList>
    </citation>
    <scope>NUCLEOTIDE SEQUENCE [LARGE SCALE GENOMIC DNA]</scope>
    <source>
        <strain evidence="3">CG23_combo_of_CG06-09_8_20_14_all_39_25</strain>
    </source>
</reference>
<dbReference type="Proteomes" id="UP000229054">
    <property type="component" value="Unassembled WGS sequence"/>
</dbReference>
<protein>
    <recommendedName>
        <fullName evidence="2">Bacterial sugar transferase domain-containing protein</fullName>
    </recommendedName>
</protein>
<feature type="non-terminal residue" evidence="3">
    <location>
        <position position="152"/>
    </location>
</feature>
<accession>A0A2G9YT01</accession>
<dbReference type="PANTHER" id="PTHR30576:SF0">
    <property type="entry name" value="UNDECAPRENYL-PHOSPHATE N-ACETYLGALACTOSAMINYL 1-PHOSPHATE TRANSFERASE-RELATED"/>
    <property type="match status" value="1"/>
</dbReference>